<organism evidence="2">
    <name type="scientific">uncultured Solirubrobacteraceae bacterium</name>
    <dbReference type="NCBI Taxonomy" id="1162706"/>
    <lineage>
        <taxon>Bacteria</taxon>
        <taxon>Bacillati</taxon>
        <taxon>Actinomycetota</taxon>
        <taxon>Thermoleophilia</taxon>
        <taxon>Solirubrobacterales</taxon>
        <taxon>Solirubrobacteraceae</taxon>
        <taxon>environmental samples</taxon>
    </lineage>
</organism>
<sequence length="119" mass="12859">MSIETARNIGVVLLLGLVVWLAPGGGEGANFILQLLNAIFIVLLALGCALLYRRFRGEIFALGDLWRFALYAAIGIAIVTVAASGRLFDTPAGAVAWFALIGAASYTLYLVWQRHRSYS</sequence>
<keyword evidence="1" id="KW-1133">Transmembrane helix</keyword>
<keyword evidence="1" id="KW-0472">Membrane</keyword>
<evidence type="ECO:0000313" key="2">
    <source>
        <dbReference type="EMBL" id="CAA9473014.1"/>
    </source>
</evidence>
<evidence type="ECO:0000256" key="1">
    <source>
        <dbReference type="SAM" id="Phobius"/>
    </source>
</evidence>
<name>A0A6J4RGB5_9ACTN</name>
<reference evidence="2" key="1">
    <citation type="submission" date="2020-02" db="EMBL/GenBank/DDBJ databases">
        <authorList>
            <person name="Meier V. D."/>
        </authorList>
    </citation>
    <scope>NUCLEOTIDE SEQUENCE</scope>
    <source>
        <strain evidence="2">AVDCRST_MAG67</strain>
    </source>
</reference>
<dbReference type="EMBL" id="CADCVQ010000009">
    <property type="protein sequence ID" value="CAA9473014.1"/>
    <property type="molecule type" value="Genomic_DNA"/>
</dbReference>
<feature type="transmembrane region" description="Helical" evidence="1">
    <location>
        <begin position="94"/>
        <end position="112"/>
    </location>
</feature>
<accession>A0A6J4RGB5</accession>
<protein>
    <submittedName>
        <fullName evidence="2">Uncharacterized protein</fullName>
    </submittedName>
</protein>
<keyword evidence="1" id="KW-0812">Transmembrane</keyword>
<dbReference type="AlphaFoldDB" id="A0A6J4RGB5"/>
<feature type="transmembrane region" description="Helical" evidence="1">
    <location>
        <begin position="65"/>
        <end position="88"/>
    </location>
</feature>
<gene>
    <name evidence="2" type="ORF">AVDCRST_MAG67-344</name>
</gene>
<feature type="transmembrane region" description="Helical" evidence="1">
    <location>
        <begin position="31"/>
        <end position="53"/>
    </location>
</feature>
<proteinExistence type="predicted"/>